<evidence type="ECO:0000313" key="3">
    <source>
        <dbReference type="Proteomes" id="UP000264208"/>
    </source>
</evidence>
<keyword evidence="1" id="KW-0472">Membrane</keyword>
<dbReference type="EMBL" id="AP011526">
    <property type="protein sequence ID" value="BAP61923.1"/>
    <property type="molecule type" value="Genomic_DNA"/>
</dbReference>
<accession>A0A2Z5PH70</accession>
<dbReference type="RefSeq" id="WP_011171520.1">
    <property type="nucleotide sequence ID" value="NZ_AP011526.1"/>
</dbReference>
<name>A0A2Z5PH70_METMI</name>
<sequence length="51" mass="5875">MINTKVKTQELDFNEIDEISNDLKRPYRGNNAVKYAAYAFNVVVIASLFLH</sequence>
<keyword evidence="1" id="KW-1133">Transmembrane helix</keyword>
<feature type="transmembrane region" description="Helical" evidence="1">
    <location>
        <begin position="32"/>
        <end position="50"/>
    </location>
</feature>
<keyword evidence="1" id="KW-0812">Transmembrane</keyword>
<dbReference type="AlphaFoldDB" id="A0A2Z5PH70"/>
<reference evidence="2 3" key="1">
    <citation type="submission" date="2009-06" db="EMBL/GenBank/DDBJ databases">
        <title>Molecular Evidence for Microbiologically Influenced Corrosion from genome of Methanogen.</title>
        <authorList>
            <person name="Ito N."/>
            <person name="Tsurumaru H."/>
            <person name="Shimizu A."/>
            <person name="Harada T."/>
            <person name="Hosoyama A."/>
            <person name="Horikawa H."/>
            <person name="Wakai S."/>
            <person name="Sasaki K."/>
            <person name="Nishijima K."/>
            <person name="Ataku H."/>
            <person name="Yamazaki J."/>
            <person name="Mise M."/>
            <person name="Yamazaki S."/>
            <person name="Tanikawa S."/>
            <person name="Harayama S."/>
            <person name="Fujita N."/>
        </authorList>
    </citation>
    <scope>NUCLEOTIDE SEQUENCE [LARGE SCALE GENOMIC DNA]</scope>
    <source>
        <strain evidence="3">KA1 ( NBRC 102054)</strain>
    </source>
</reference>
<evidence type="ECO:0000256" key="1">
    <source>
        <dbReference type="SAM" id="Phobius"/>
    </source>
</evidence>
<protein>
    <recommendedName>
        <fullName evidence="4">Transposase</fullName>
    </recommendedName>
</protein>
<organism evidence="2 3">
    <name type="scientific">Methanococcus maripaludis KA1</name>
    <dbReference type="NCBI Taxonomy" id="637914"/>
    <lineage>
        <taxon>Archaea</taxon>
        <taxon>Methanobacteriati</taxon>
        <taxon>Methanobacteriota</taxon>
        <taxon>Methanomada group</taxon>
        <taxon>Methanococci</taxon>
        <taxon>Methanococcales</taxon>
        <taxon>Methanococcaceae</taxon>
        <taxon>Methanococcus</taxon>
    </lineage>
</organism>
<dbReference type="Proteomes" id="UP000264208">
    <property type="component" value="Chromosome"/>
</dbReference>
<evidence type="ECO:0008006" key="4">
    <source>
        <dbReference type="Google" id="ProtNLM"/>
    </source>
</evidence>
<proteinExistence type="predicted"/>
<gene>
    <name evidence="2" type="ORF">MMKA1_18060</name>
</gene>
<evidence type="ECO:0000313" key="2">
    <source>
        <dbReference type="EMBL" id="BAP61923.1"/>
    </source>
</evidence>
<dbReference type="GeneID" id="59387860"/>
<dbReference type="KEGG" id="mmak:MMKA1_18060"/>